<keyword evidence="5 7" id="KW-1133">Transmembrane helix</keyword>
<dbReference type="Gene3D" id="3.30.450.20">
    <property type="entry name" value="PAS domain"/>
    <property type="match status" value="1"/>
</dbReference>
<organism evidence="9 10">
    <name type="scientific">Vibrio genomosp. F6 str. FF-238</name>
    <dbReference type="NCBI Taxonomy" id="1191298"/>
    <lineage>
        <taxon>Bacteria</taxon>
        <taxon>Pseudomonadati</taxon>
        <taxon>Pseudomonadota</taxon>
        <taxon>Gammaproteobacteria</taxon>
        <taxon>Vibrionales</taxon>
        <taxon>Vibrionaceae</taxon>
        <taxon>Vibrio</taxon>
    </lineage>
</organism>
<keyword evidence="10" id="KW-1185">Reference proteome</keyword>
<dbReference type="SUPFAM" id="SSF55073">
    <property type="entry name" value="Nucleotide cyclase"/>
    <property type="match status" value="1"/>
</dbReference>
<evidence type="ECO:0000256" key="7">
    <source>
        <dbReference type="SAM" id="Phobius"/>
    </source>
</evidence>
<gene>
    <name evidence="9" type="ORF">A130_15865</name>
</gene>
<keyword evidence="6 7" id="KW-0472">Membrane</keyword>
<evidence type="ECO:0000256" key="4">
    <source>
        <dbReference type="ARBA" id="ARBA00022692"/>
    </source>
</evidence>
<keyword evidence="3" id="KW-1003">Cell membrane</keyword>
<dbReference type="Gene3D" id="3.30.70.270">
    <property type="match status" value="1"/>
</dbReference>
<proteinExistence type="predicted"/>
<dbReference type="Pfam" id="PF00990">
    <property type="entry name" value="GGDEF"/>
    <property type="match status" value="1"/>
</dbReference>
<dbReference type="GO" id="GO:0005886">
    <property type="term" value="C:plasma membrane"/>
    <property type="evidence" value="ECO:0007669"/>
    <property type="project" value="UniProtKB-SubCell"/>
</dbReference>
<dbReference type="InterPro" id="IPR033479">
    <property type="entry name" value="dCache_1"/>
</dbReference>
<comment type="subcellular location">
    <subcellularLocation>
        <location evidence="2">Cell membrane</location>
        <topology evidence="2">Multi-pass membrane protein</topology>
    </subcellularLocation>
</comment>
<dbReference type="Proteomes" id="UP000094165">
    <property type="component" value="Unassembled WGS sequence"/>
</dbReference>
<keyword evidence="4 7" id="KW-0812">Transmembrane</keyword>
<evidence type="ECO:0000256" key="5">
    <source>
        <dbReference type="ARBA" id="ARBA00022989"/>
    </source>
</evidence>
<protein>
    <recommendedName>
        <fullName evidence="8">GGDEF domain-containing protein</fullName>
    </recommendedName>
</protein>
<dbReference type="PROSITE" id="PS50887">
    <property type="entry name" value="GGDEF"/>
    <property type="match status" value="1"/>
</dbReference>
<feature type="domain" description="GGDEF" evidence="8">
    <location>
        <begin position="500"/>
        <end position="635"/>
    </location>
</feature>
<dbReference type="PANTHER" id="PTHR46663">
    <property type="entry name" value="DIGUANYLATE CYCLASE DGCT-RELATED"/>
    <property type="match status" value="1"/>
</dbReference>
<comment type="cofactor">
    <cofactor evidence="1">
        <name>Mg(2+)</name>
        <dbReference type="ChEBI" id="CHEBI:18420"/>
    </cofactor>
</comment>
<name>A0A1E5CYV5_9VIBR</name>
<evidence type="ECO:0000256" key="3">
    <source>
        <dbReference type="ARBA" id="ARBA00022475"/>
    </source>
</evidence>
<dbReference type="EMBL" id="AJYW02000129">
    <property type="protein sequence ID" value="OEE75959.1"/>
    <property type="molecule type" value="Genomic_DNA"/>
</dbReference>
<dbReference type="InterPro" id="IPR029787">
    <property type="entry name" value="Nucleotide_cyclase"/>
</dbReference>
<evidence type="ECO:0000256" key="2">
    <source>
        <dbReference type="ARBA" id="ARBA00004651"/>
    </source>
</evidence>
<dbReference type="GO" id="GO:0003824">
    <property type="term" value="F:catalytic activity"/>
    <property type="evidence" value="ECO:0007669"/>
    <property type="project" value="UniProtKB-ARBA"/>
</dbReference>
<dbReference type="Pfam" id="PF02743">
    <property type="entry name" value="dCache_1"/>
    <property type="match status" value="1"/>
</dbReference>
<comment type="caution">
    <text evidence="9">The sequence shown here is derived from an EMBL/GenBank/DDBJ whole genome shotgun (WGS) entry which is preliminary data.</text>
</comment>
<dbReference type="InterPro" id="IPR052163">
    <property type="entry name" value="DGC-Regulatory_Protein"/>
</dbReference>
<feature type="transmembrane region" description="Helical" evidence="7">
    <location>
        <begin position="381"/>
        <end position="402"/>
    </location>
</feature>
<feature type="transmembrane region" description="Helical" evidence="7">
    <location>
        <begin position="21"/>
        <end position="40"/>
    </location>
</feature>
<sequence>MSVKEKLTTIPKTVRRSFIRAAIIPFLFVEVTFLCIYWLSVTISNEQSIQLAIDAAYDSIQIHTLKAAKRIDHQLTSIQAATKIFASQTSWVLNSDDATKIYADNLALSPDGVYHTTHNNGGSSVYYSAINTIDKEQKEKVAVTATLDPLMKSIHGSNDLIQQVYINTYDSYNRLYPYINTLTTFSSEIDLIDFNFYYQADLKHNPKREAVWTDAYLDPAGSGWMISSIAPVYSTAEPDKLEAVVGVDITLKSIIKEMLNIQIGWLGYAMIIDQNGSIIAMPERAEKDFALKELTSHQYTQHIDQDQFKPSRFNLKTHPKTQEYISTLLSTPQGSTLITLNNLMIMSWAQVPGTDWKLVFLAPSKQIERRYFDIKQNLANIGWLMVAGLFFFYLIFFFYITYRSARIGESSVSELNSILKLVQSIGQGNYQQQKPRMKFAELDNLANHVVEMGNKLGDAYNAIAKAEYHAGHDKLTGLPNRYLMEDYLKQSIALAQRHHQKIAVIFIDLDKFKQVNDQLGHYVGDIVLQSVASRIQRNLRKSDIVARLGGDEFIVILNDIEDTDPVINLIDALKESISQPIAYKTGSCTIEASMGYAIYPDHANNSQDLVNYADEEMYKQKPVKNTSSTGSVLYR</sequence>
<evidence type="ECO:0000313" key="10">
    <source>
        <dbReference type="Proteomes" id="UP000094165"/>
    </source>
</evidence>
<dbReference type="PANTHER" id="PTHR46663:SF2">
    <property type="entry name" value="GGDEF DOMAIN-CONTAINING PROTEIN"/>
    <property type="match status" value="1"/>
</dbReference>
<dbReference type="SMART" id="SM00267">
    <property type="entry name" value="GGDEF"/>
    <property type="match status" value="1"/>
</dbReference>
<dbReference type="CDD" id="cd01949">
    <property type="entry name" value="GGDEF"/>
    <property type="match status" value="1"/>
</dbReference>
<evidence type="ECO:0000256" key="1">
    <source>
        <dbReference type="ARBA" id="ARBA00001946"/>
    </source>
</evidence>
<dbReference type="InterPro" id="IPR043128">
    <property type="entry name" value="Rev_trsase/Diguanyl_cyclase"/>
</dbReference>
<dbReference type="AlphaFoldDB" id="A0A1E5CYV5"/>
<accession>A0A1E5CYV5</accession>
<dbReference type="NCBIfam" id="TIGR00254">
    <property type="entry name" value="GGDEF"/>
    <property type="match status" value="1"/>
</dbReference>
<reference evidence="9 10" key="1">
    <citation type="journal article" date="2012" name="Science">
        <title>Ecological populations of bacteria act as socially cohesive units of antibiotic production and resistance.</title>
        <authorList>
            <person name="Cordero O.X."/>
            <person name="Wildschutte H."/>
            <person name="Kirkup B."/>
            <person name="Proehl S."/>
            <person name="Ngo L."/>
            <person name="Hussain F."/>
            <person name="Le Roux F."/>
            <person name="Mincer T."/>
            <person name="Polz M.F."/>
        </authorList>
    </citation>
    <scope>NUCLEOTIDE SEQUENCE [LARGE SCALE GENOMIC DNA]</scope>
    <source>
        <strain evidence="9 10">FF-238</strain>
    </source>
</reference>
<evidence type="ECO:0000313" key="9">
    <source>
        <dbReference type="EMBL" id="OEE75959.1"/>
    </source>
</evidence>
<dbReference type="InterPro" id="IPR000160">
    <property type="entry name" value="GGDEF_dom"/>
</dbReference>
<evidence type="ECO:0000259" key="8">
    <source>
        <dbReference type="PROSITE" id="PS50887"/>
    </source>
</evidence>
<evidence type="ECO:0000256" key="6">
    <source>
        <dbReference type="ARBA" id="ARBA00023136"/>
    </source>
</evidence>
<dbReference type="FunFam" id="3.30.70.270:FF:000001">
    <property type="entry name" value="Diguanylate cyclase domain protein"/>
    <property type="match status" value="1"/>
</dbReference>